<evidence type="ECO:0000313" key="2">
    <source>
        <dbReference type="EMBL" id="PCC81851.1"/>
    </source>
</evidence>
<organism evidence="2 3">
    <name type="scientific">Corynebacterium accolens</name>
    <dbReference type="NCBI Taxonomy" id="38284"/>
    <lineage>
        <taxon>Bacteria</taxon>
        <taxon>Bacillati</taxon>
        <taxon>Actinomycetota</taxon>
        <taxon>Actinomycetes</taxon>
        <taxon>Mycobacteriales</taxon>
        <taxon>Corynebacteriaceae</taxon>
        <taxon>Corynebacterium</taxon>
    </lineage>
</organism>
<proteinExistence type="predicted"/>
<dbReference type="AlphaFoldDB" id="A0A2A4AH88"/>
<dbReference type="InterPro" id="IPR000089">
    <property type="entry name" value="Biotin_lipoyl"/>
</dbReference>
<accession>A0A2A4AH88</accession>
<feature type="domain" description="Lipoyl-binding" evidence="1">
    <location>
        <begin position="10"/>
        <end position="67"/>
    </location>
</feature>
<protein>
    <submittedName>
        <fullName evidence="2">Acetyl-CoA carboxylase biotin carboxyl carrier protein subunit</fullName>
    </submittedName>
</protein>
<name>A0A2A4AH88_9CORY</name>
<gene>
    <name evidence="2" type="ORF">COM45_11650</name>
</gene>
<comment type="caution">
    <text evidence="2">The sequence shown here is derived from an EMBL/GenBank/DDBJ whole genome shotgun (WGS) entry which is preliminary data.</text>
</comment>
<dbReference type="Pfam" id="PF00364">
    <property type="entry name" value="Biotin_lipoyl"/>
    <property type="match status" value="1"/>
</dbReference>
<dbReference type="EMBL" id="NWBP01000036">
    <property type="protein sequence ID" value="PCC81851.1"/>
    <property type="molecule type" value="Genomic_DNA"/>
</dbReference>
<evidence type="ECO:0000313" key="3">
    <source>
        <dbReference type="Proteomes" id="UP000218690"/>
    </source>
</evidence>
<sequence length="71" mass="7260">MNICAPFAGTVRFHVSVGQEVSAGDAIATVEATKLEAPVVVPGRGVVDKLCTEDFAAVYGGDVLAIIGEAR</sequence>
<dbReference type="Proteomes" id="UP000218690">
    <property type="component" value="Unassembled WGS sequence"/>
</dbReference>
<dbReference type="Gene3D" id="2.40.50.100">
    <property type="match status" value="1"/>
</dbReference>
<dbReference type="InterPro" id="IPR011053">
    <property type="entry name" value="Single_hybrid_motif"/>
</dbReference>
<dbReference type="SUPFAM" id="SSF51230">
    <property type="entry name" value="Single hybrid motif"/>
    <property type="match status" value="1"/>
</dbReference>
<reference evidence="2 3" key="1">
    <citation type="submission" date="2017-09" db="EMBL/GenBank/DDBJ databases">
        <title>Draft Genome Sequence of Corynebacterium accolens AH4003.</title>
        <authorList>
            <person name="Chen Y."/>
            <person name="Oosthuysen W.F."/>
            <person name="Kelley S."/>
            <person name="Horswill A."/>
        </authorList>
    </citation>
    <scope>NUCLEOTIDE SEQUENCE [LARGE SCALE GENOMIC DNA]</scope>
    <source>
        <strain evidence="2 3">AH4003</strain>
    </source>
</reference>
<evidence type="ECO:0000259" key="1">
    <source>
        <dbReference type="Pfam" id="PF00364"/>
    </source>
</evidence>